<sequence>ILAVGKYLGQQLAPRGKMPKPIQPSINSFEEMISKSSTSLNVSNKKGKFMPLVHVTVGREKDEDRKVADNVIAVFNAVVQGLEKREQNIKSVYLKLSMG</sequence>
<reference evidence="2" key="1">
    <citation type="journal article" date="2020" name="bioRxiv">
        <title>A rank-normalized archaeal taxonomy based on genome phylogeny resolves widespread incomplete and uneven classifications.</title>
        <authorList>
            <person name="Rinke C."/>
            <person name="Chuvochina M."/>
            <person name="Mussig A.J."/>
            <person name="Chaumeil P.-A."/>
            <person name="Waite D.W."/>
            <person name="Whitman W.B."/>
            <person name="Parks D.H."/>
            <person name="Hugenholtz P."/>
        </authorList>
    </citation>
    <scope>NUCLEOTIDE SEQUENCE [LARGE SCALE GENOMIC DNA]</scope>
</reference>
<accession>A0A7J4ITN0</accession>
<dbReference type="AlphaFoldDB" id="A0A7J4ITN0"/>
<gene>
    <name evidence="1" type="primary">rpl1P</name>
    <name evidence="1" type="ORF">HA237_05930</name>
</gene>
<keyword evidence="1" id="KW-0687">Ribonucleoprotein</keyword>
<protein>
    <submittedName>
        <fullName evidence="1">50S ribosomal protein L1</fullName>
    </submittedName>
</protein>
<dbReference type="Pfam" id="PF00687">
    <property type="entry name" value="Ribosomal_L1"/>
    <property type="match status" value="1"/>
</dbReference>
<dbReference type="InterPro" id="IPR028364">
    <property type="entry name" value="Ribosomal_uL1/biogenesis"/>
</dbReference>
<proteinExistence type="predicted"/>
<name>A0A7J4ITN0_9ARCH</name>
<dbReference type="InterPro" id="IPR023674">
    <property type="entry name" value="Ribosomal_uL1-like"/>
</dbReference>
<dbReference type="InterPro" id="IPR016095">
    <property type="entry name" value="Ribosomal_uL1_3-a/b-sand"/>
</dbReference>
<dbReference type="Gene3D" id="3.30.190.20">
    <property type="match status" value="1"/>
</dbReference>
<evidence type="ECO:0000313" key="2">
    <source>
        <dbReference type="Proteomes" id="UP000577419"/>
    </source>
</evidence>
<keyword evidence="1" id="KW-0689">Ribosomal protein</keyword>
<dbReference type="GO" id="GO:0005840">
    <property type="term" value="C:ribosome"/>
    <property type="evidence" value="ECO:0007669"/>
    <property type="project" value="UniProtKB-KW"/>
</dbReference>
<dbReference type="Proteomes" id="UP000577419">
    <property type="component" value="Unassembled WGS sequence"/>
</dbReference>
<dbReference type="SUPFAM" id="SSF56808">
    <property type="entry name" value="Ribosomal protein L1"/>
    <property type="match status" value="1"/>
</dbReference>
<dbReference type="Gene3D" id="3.40.50.790">
    <property type="match status" value="1"/>
</dbReference>
<feature type="non-terminal residue" evidence="1">
    <location>
        <position position="99"/>
    </location>
</feature>
<feature type="non-terminal residue" evidence="1">
    <location>
        <position position="1"/>
    </location>
</feature>
<evidence type="ECO:0000313" key="1">
    <source>
        <dbReference type="EMBL" id="HIH08878.1"/>
    </source>
</evidence>
<comment type="caution">
    <text evidence="1">The sequence shown here is derived from an EMBL/GenBank/DDBJ whole genome shotgun (WGS) entry which is preliminary data.</text>
</comment>
<dbReference type="EMBL" id="DUFG01000028">
    <property type="protein sequence ID" value="HIH08878.1"/>
    <property type="molecule type" value="Genomic_DNA"/>
</dbReference>
<organism evidence="1 2">
    <name type="scientific">Candidatus Iainarchaeum sp</name>
    <dbReference type="NCBI Taxonomy" id="3101447"/>
    <lineage>
        <taxon>Archaea</taxon>
        <taxon>Candidatus Iainarchaeota</taxon>
        <taxon>Candidatus Iainarchaeia</taxon>
        <taxon>Candidatus Iainarchaeales</taxon>
        <taxon>Candidatus Iainarchaeaceae</taxon>
        <taxon>Candidatus Iainarchaeum</taxon>
    </lineage>
</organism>